<evidence type="ECO:0000256" key="3">
    <source>
        <dbReference type="ARBA" id="ARBA00023125"/>
    </source>
</evidence>
<organism evidence="8 9">
    <name type="scientific">Apiospora rasikravindrae</name>
    <dbReference type="NCBI Taxonomy" id="990691"/>
    <lineage>
        <taxon>Eukaryota</taxon>
        <taxon>Fungi</taxon>
        <taxon>Dikarya</taxon>
        <taxon>Ascomycota</taxon>
        <taxon>Pezizomycotina</taxon>
        <taxon>Sordariomycetes</taxon>
        <taxon>Xylariomycetidae</taxon>
        <taxon>Amphisphaeriales</taxon>
        <taxon>Apiosporaceae</taxon>
        <taxon>Apiospora</taxon>
    </lineage>
</organism>
<evidence type="ECO:0000313" key="9">
    <source>
        <dbReference type="Proteomes" id="UP001444661"/>
    </source>
</evidence>
<evidence type="ECO:0000256" key="6">
    <source>
        <dbReference type="SAM" id="MobiDB-lite"/>
    </source>
</evidence>
<feature type="region of interest" description="Disordered" evidence="6">
    <location>
        <begin position="74"/>
        <end position="114"/>
    </location>
</feature>
<keyword evidence="3" id="KW-0238">DNA-binding</keyword>
<evidence type="ECO:0000259" key="7">
    <source>
        <dbReference type="PROSITE" id="PS50048"/>
    </source>
</evidence>
<dbReference type="PROSITE" id="PS00463">
    <property type="entry name" value="ZN2_CY6_FUNGAL_1"/>
    <property type="match status" value="1"/>
</dbReference>
<evidence type="ECO:0000256" key="2">
    <source>
        <dbReference type="ARBA" id="ARBA00023015"/>
    </source>
</evidence>
<feature type="compositionally biased region" description="Polar residues" evidence="6">
    <location>
        <begin position="80"/>
        <end position="99"/>
    </location>
</feature>
<dbReference type="Proteomes" id="UP001444661">
    <property type="component" value="Unassembled WGS sequence"/>
</dbReference>
<dbReference type="SMART" id="SM00066">
    <property type="entry name" value="GAL4"/>
    <property type="match status" value="1"/>
</dbReference>
<keyword evidence="2" id="KW-0805">Transcription regulation</keyword>
<dbReference type="InterPro" id="IPR051711">
    <property type="entry name" value="Stress_Response_Reg"/>
</dbReference>
<keyword evidence="5" id="KW-0539">Nucleus</keyword>
<dbReference type="PROSITE" id="PS50048">
    <property type="entry name" value="ZN2_CY6_FUNGAL_2"/>
    <property type="match status" value="1"/>
</dbReference>
<feature type="compositionally biased region" description="Polar residues" evidence="6">
    <location>
        <begin position="164"/>
        <end position="179"/>
    </location>
</feature>
<sequence>MVAEASCAGSSETMIANKASVAQNGFNQPLKRRAACDACRKRKIKCAGGTPVCQRCGRLVIPCHYSDVGRIGRPRRQRQANDTASLTTGSNSPLASSPPEQGVPQDPTPLRATPLPADVLAQPASSMPEFDMAFLDNVPWLDWTNSASQMSPNIAWDNFPAPANNETGDPQDARSQSSPGRKGPCDCAILAHKHFSILGESHDGLEPLRSLREAAQVAKKLLTCDVCFDTGKGHRGVTGNVYLLGALLSNIASSYAQFFVQQKTRLAGKVNEQQTLTLGHGSSASPDSLVELRVGSTEYLALLKSGIRVDATSLSAICDEFAQRQQKLHNEGHEQCAQGRPCQSKDASGCSKPSQHSHAICPKAESDDPRRFFLCFQAVRMVRASIEELQAVLEDEALASPYPRC</sequence>
<evidence type="ECO:0000256" key="5">
    <source>
        <dbReference type="ARBA" id="ARBA00023242"/>
    </source>
</evidence>
<evidence type="ECO:0000256" key="4">
    <source>
        <dbReference type="ARBA" id="ARBA00023163"/>
    </source>
</evidence>
<dbReference type="PANTHER" id="PTHR47540:SF4">
    <property type="entry name" value="TRANSCRIPTION FACTOR RGLT"/>
    <property type="match status" value="1"/>
</dbReference>
<dbReference type="PANTHER" id="PTHR47540">
    <property type="entry name" value="THIAMINE REPRESSIBLE GENES REGULATORY PROTEIN THI5"/>
    <property type="match status" value="1"/>
</dbReference>
<protein>
    <recommendedName>
        <fullName evidence="7">Zn(2)-C6 fungal-type domain-containing protein</fullName>
    </recommendedName>
</protein>
<comment type="caution">
    <text evidence="8">The sequence shown here is derived from an EMBL/GenBank/DDBJ whole genome shotgun (WGS) entry which is preliminary data.</text>
</comment>
<gene>
    <name evidence="8" type="ORF">PG993_007131</name>
</gene>
<name>A0ABR1SYF5_9PEZI</name>
<dbReference type="EMBL" id="JAQQWK010000006">
    <property type="protein sequence ID" value="KAK8038720.1"/>
    <property type="molecule type" value="Genomic_DNA"/>
</dbReference>
<dbReference type="Gene3D" id="4.10.240.10">
    <property type="entry name" value="Zn(2)-C6 fungal-type DNA-binding domain"/>
    <property type="match status" value="1"/>
</dbReference>
<dbReference type="InterPro" id="IPR001138">
    <property type="entry name" value="Zn2Cys6_DnaBD"/>
</dbReference>
<evidence type="ECO:0000256" key="1">
    <source>
        <dbReference type="ARBA" id="ARBA00004123"/>
    </source>
</evidence>
<dbReference type="SUPFAM" id="SSF57701">
    <property type="entry name" value="Zn2/Cys6 DNA-binding domain"/>
    <property type="match status" value="1"/>
</dbReference>
<dbReference type="Pfam" id="PF00172">
    <property type="entry name" value="Zn_clus"/>
    <property type="match status" value="1"/>
</dbReference>
<feature type="region of interest" description="Disordered" evidence="6">
    <location>
        <begin position="152"/>
        <end position="183"/>
    </location>
</feature>
<dbReference type="CDD" id="cd00067">
    <property type="entry name" value="GAL4"/>
    <property type="match status" value="1"/>
</dbReference>
<evidence type="ECO:0000313" key="8">
    <source>
        <dbReference type="EMBL" id="KAK8038720.1"/>
    </source>
</evidence>
<keyword evidence="9" id="KW-1185">Reference proteome</keyword>
<accession>A0ABR1SYF5</accession>
<feature type="domain" description="Zn(2)-C6 fungal-type" evidence="7">
    <location>
        <begin position="35"/>
        <end position="65"/>
    </location>
</feature>
<comment type="subcellular location">
    <subcellularLocation>
        <location evidence="1">Nucleus</location>
    </subcellularLocation>
</comment>
<reference evidence="8 9" key="1">
    <citation type="submission" date="2023-01" db="EMBL/GenBank/DDBJ databases">
        <title>Analysis of 21 Apiospora genomes using comparative genomics revels a genus with tremendous synthesis potential of carbohydrate active enzymes and secondary metabolites.</title>
        <authorList>
            <person name="Sorensen T."/>
        </authorList>
    </citation>
    <scope>NUCLEOTIDE SEQUENCE [LARGE SCALE GENOMIC DNA]</scope>
    <source>
        <strain evidence="8 9">CBS 33761</strain>
    </source>
</reference>
<keyword evidence="4" id="KW-0804">Transcription</keyword>
<dbReference type="InterPro" id="IPR036864">
    <property type="entry name" value="Zn2-C6_fun-type_DNA-bd_sf"/>
</dbReference>
<proteinExistence type="predicted"/>